<name>A0ABW7CZB7_9GAMM</name>
<reference evidence="1 2" key="1">
    <citation type="submission" date="2024-09" db="EMBL/GenBank/DDBJ databases">
        <authorList>
            <consortium name="All-Russian atlas of soil microorganisms"/>
            <consortium name="as a basis for the search for new antimicrobial producers and enzymes with unique properties"/>
            <person name="Sokolova E.A."/>
            <person name="Voronina E.N."/>
        </authorList>
    </citation>
    <scope>NUCLEOTIDE SEQUENCE [LARGE SCALE GENOMIC DNA]</scope>
    <source>
        <strain evidence="1 2">AF-22b-331.1</strain>
    </source>
</reference>
<accession>A0ABW7CZB7</accession>
<dbReference type="RefSeq" id="WP_394163979.1">
    <property type="nucleotide sequence ID" value="NZ_JBHGCJ010000010.1"/>
</dbReference>
<dbReference type="EMBL" id="JBHGCJ010000010">
    <property type="protein sequence ID" value="MFG6110312.1"/>
    <property type="molecule type" value="Genomic_DNA"/>
</dbReference>
<comment type="caution">
    <text evidence="1">The sequence shown here is derived from an EMBL/GenBank/DDBJ whole genome shotgun (WGS) entry which is preliminary data.</text>
</comment>
<gene>
    <name evidence="1" type="ORF">ACEU0G_000185</name>
</gene>
<sequence>MAVEHRMRAGRALAAAIGWGGLLAHAVYPIAEAAWHSRPLNLLHDRVAGPAPGPHPRYRRHLQFRADA</sequence>
<protein>
    <submittedName>
        <fullName evidence="1">Uncharacterized protein</fullName>
    </submittedName>
</protein>
<evidence type="ECO:0000313" key="1">
    <source>
        <dbReference type="EMBL" id="MFG6110312.1"/>
    </source>
</evidence>
<dbReference type="Proteomes" id="UP001605261">
    <property type="component" value="Unassembled WGS sequence"/>
</dbReference>
<keyword evidence="2" id="KW-1185">Reference proteome</keyword>
<evidence type="ECO:0000313" key="2">
    <source>
        <dbReference type="Proteomes" id="UP001605261"/>
    </source>
</evidence>
<proteinExistence type="predicted"/>
<organism evidence="1 2">
    <name type="scientific">Stenotrophomonas nematodicola</name>
    <dbReference type="NCBI Taxonomy" id="2656746"/>
    <lineage>
        <taxon>Bacteria</taxon>
        <taxon>Pseudomonadati</taxon>
        <taxon>Pseudomonadota</taxon>
        <taxon>Gammaproteobacteria</taxon>
        <taxon>Lysobacterales</taxon>
        <taxon>Lysobacteraceae</taxon>
        <taxon>Stenotrophomonas</taxon>
    </lineage>
</organism>